<sequence length="90" mass="9343">MKPEALLPDGVDTVQANGLAVRKGSVGALLANWRVLSDARHDDASRAAAEADLLALLPGLAALGLFDVFAARDPRLAALIARQQAGKLES</sequence>
<evidence type="ECO:0000313" key="1">
    <source>
        <dbReference type="EMBL" id="MDF3834320.1"/>
    </source>
</evidence>
<dbReference type="RefSeq" id="WP_276265429.1">
    <property type="nucleotide sequence ID" value="NZ_JARJLM010000262.1"/>
</dbReference>
<name>A0ABT6ANX3_9BURK</name>
<evidence type="ECO:0000313" key="2">
    <source>
        <dbReference type="Proteomes" id="UP001216674"/>
    </source>
</evidence>
<reference evidence="1 2" key="1">
    <citation type="submission" date="2023-03" db="EMBL/GenBank/DDBJ databases">
        <title>Draft assemblies of triclosan tolerant bacteria isolated from returned activated sludge.</title>
        <authorList>
            <person name="Van Hamelsveld S."/>
        </authorList>
    </citation>
    <scope>NUCLEOTIDE SEQUENCE [LARGE SCALE GENOMIC DNA]</scope>
    <source>
        <strain evidence="1 2">GW210010_S58</strain>
    </source>
</reference>
<comment type="caution">
    <text evidence="1">The sequence shown here is derived from an EMBL/GenBank/DDBJ whole genome shotgun (WGS) entry which is preliminary data.</text>
</comment>
<gene>
    <name evidence="1" type="ORF">P3W85_15360</name>
</gene>
<dbReference type="EMBL" id="JARJLM010000262">
    <property type="protein sequence ID" value="MDF3834320.1"/>
    <property type="molecule type" value="Genomic_DNA"/>
</dbReference>
<proteinExistence type="predicted"/>
<accession>A0ABT6ANX3</accession>
<evidence type="ECO:0008006" key="3">
    <source>
        <dbReference type="Google" id="ProtNLM"/>
    </source>
</evidence>
<protein>
    <recommendedName>
        <fullName evidence="3">Preprotein translocase subunit SecD</fullName>
    </recommendedName>
</protein>
<organism evidence="1 2">
    <name type="scientific">Cupriavidus basilensis</name>
    <dbReference type="NCBI Taxonomy" id="68895"/>
    <lineage>
        <taxon>Bacteria</taxon>
        <taxon>Pseudomonadati</taxon>
        <taxon>Pseudomonadota</taxon>
        <taxon>Betaproteobacteria</taxon>
        <taxon>Burkholderiales</taxon>
        <taxon>Burkholderiaceae</taxon>
        <taxon>Cupriavidus</taxon>
    </lineage>
</organism>
<keyword evidence="2" id="KW-1185">Reference proteome</keyword>
<dbReference type="Proteomes" id="UP001216674">
    <property type="component" value="Unassembled WGS sequence"/>
</dbReference>